<dbReference type="EMBL" id="MPUH01000010">
    <property type="protein sequence ID" value="OMJ95582.1"/>
    <property type="molecule type" value="Genomic_DNA"/>
</dbReference>
<feature type="transmembrane region" description="Helical" evidence="1">
    <location>
        <begin position="215"/>
        <end position="235"/>
    </location>
</feature>
<protein>
    <submittedName>
        <fullName evidence="2">Uncharacterized protein</fullName>
    </submittedName>
</protein>
<dbReference type="AlphaFoldDB" id="A0A1R2D2V4"/>
<sequence length="268" mass="31477">MVESFWVLLSIHILMFIEIIYFRIFFKKKTNKVQIRTSKQFDLDTTSAVIIHSSLNPYMKFPKFSWGVFCKCLKLNHIVLRIFLREFTFVDRALEIIANNILLIGIFGITGSELKAWPNVNPFPAGLLAATLSRIFHWWYSSLQVKQQKIPNEFSSNKKFIMEVEEEVIKRLNTHRIMRRILGYFIMVLYYGVNLYYCAQFLMHFSNQQSLTWTIAFTIAVVLEYFFVEFVIVFAKIQAANYLKIGGSQLLEALGKLVINDEFLKTFN</sequence>
<evidence type="ECO:0000313" key="3">
    <source>
        <dbReference type="Proteomes" id="UP000187209"/>
    </source>
</evidence>
<feature type="transmembrane region" description="Helical" evidence="1">
    <location>
        <begin position="6"/>
        <end position="26"/>
    </location>
</feature>
<keyword evidence="1" id="KW-0472">Membrane</keyword>
<reference evidence="2 3" key="1">
    <citation type="submission" date="2016-11" db="EMBL/GenBank/DDBJ databases">
        <title>The macronuclear genome of Stentor coeruleus: a giant cell with tiny introns.</title>
        <authorList>
            <person name="Slabodnick M."/>
            <person name="Ruby J.G."/>
            <person name="Reiff S.B."/>
            <person name="Swart E.C."/>
            <person name="Gosai S."/>
            <person name="Prabakaran S."/>
            <person name="Witkowska E."/>
            <person name="Larue G.E."/>
            <person name="Fisher S."/>
            <person name="Freeman R.M."/>
            <person name="Gunawardena J."/>
            <person name="Chu W."/>
            <person name="Stover N.A."/>
            <person name="Gregory B.D."/>
            <person name="Nowacki M."/>
            <person name="Derisi J."/>
            <person name="Roy S.W."/>
            <person name="Marshall W.F."/>
            <person name="Sood P."/>
        </authorList>
    </citation>
    <scope>NUCLEOTIDE SEQUENCE [LARGE SCALE GENOMIC DNA]</scope>
    <source>
        <strain evidence="2">WM001</strain>
    </source>
</reference>
<evidence type="ECO:0000313" key="2">
    <source>
        <dbReference type="EMBL" id="OMJ95582.1"/>
    </source>
</evidence>
<evidence type="ECO:0000256" key="1">
    <source>
        <dbReference type="SAM" id="Phobius"/>
    </source>
</evidence>
<feature type="transmembrane region" description="Helical" evidence="1">
    <location>
        <begin position="181"/>
        <end position="203"/>
    </location>
</feature>
<keyword evidence="1" id="KW-0812">Transmembrane</keyword>
<gene>
    <name evidence="2" type="ORF">SteCoe_1001</name>
</gene>
<dbReference type="Proteomes" id="UP000187209">
    <property type="component" value="Unassembled WGS sequence"/>
</dbReference>
<name>A0A1R2D2V4_9CILI</name>
<accession>A0A1R2D2V4</accession>
<keyword evidence="3" id="KW-1185">Reference proteome</keyword>
<keyword evidence="1" id="KW-1133">Transmembrane helix</keyword>
<organism evidence="2 3">
    <name type="scientific">Stentor coeruleus</name>
    <dbReference type="NCBI Taxonomy" id="5963"/>
    <lineage>
        <taxon>Eukaryota</taxon>
        <taxon>Sar</taxon>
        <taxon>Alveolata</taxon>
        <taxon>Ciliophora</taxon>
        <taxon>Postciliodesmatophora</taxon>
        <taxon>Heterotrichea</taxon>
        <taxon>Heterotrichida</taxon>
        <taxon>Stentoridae</taxon>
        <taxon>Stentor</taxon>
    </lineage>
</organism>
<proteinExistence type="predicted"/>
<comment type="caution">
    <text evidence="2">The sequence shown here is derived from an EMBL/GenBank/DDBJ whole genome shotgun (WGS) entry which is preliminary data.</text>
</comment>